<dbReference type="Proteomes" id="UP000092967">
    <property type="component" value="Chromosome"/>
</dbReference>
<evidence type="ECO:0000313" key="4">
    <source>
        <dbReference type="Proteomes" id="UP000092967"/>
    </source>
</evidence>
<evidence type="ECO:0000259" key="1">
    <source>
        <dbReference type="Pfam" id="PF02625"/>
    </source>
</evidence>
<name>A0A1B1Y983_9FLAO</name>
<dbReference type="KEGG" id="wfu:AXE80_13965"/>
<reference evidence="3 4" key="1">
    <citation type="submission" date="2016-02" db="EMBL/GenBank/DDBJ databases">
        <authorList>
            <person name="Wen L."/>
            <person name="He K."/>
            <person name="Yang H."/>
        </authorList>
    </citation>
    <scope>NUCLEOTIDE SEQUENCE [LARGE SCALE GENOMIC DNA]</scope>
    <source>
        <strain evidence="3 4">CZ1127</strain>
    </source>
</reference>
<organism evidence="3 4">
    <name type="scientific">Wenyingzhuangia fucanilytica</name>
    <dbReference type="NCBI Taxonomy" id="1790137"/>
    <lineage>
        <taxon>Bacteria</taxon>
        <taxon>Pseudomonadati</taxon>
        <taxon>Bacteroidota</taxon>
        <taxon>Flavobacteriia</taxon>
        <taxon>Flavobacteriales</taxon>
        <taxon>Flavobacteriaceae</taxon>
        <taxon>Wenyingzhuangia</taxon>
    </lineage>
</organism>
<dbReference type="InterPro" id="IPR003777">
    <property type="entry name" value="XdhC_CoxI"/>
</dbReference>
<dbReference type="PANTHER" id="PTHR30388">
    <property type="entry name" value="ALDEHYDE OXIDOREDUCTASE MOLYBDENUM COFACTOR ASSEMBLY PROTEIN"/>
    <property type="match status" value="1"/>
</dbReference>
<dbReference type="RefSeq" id="WP_068828452.1">
    <property type="nucleotide sequence ID" value="NZ_CP014224.1"/>
</dbReference>
<gene>
    <name evidence="3" type="ORF">AXE80_13965</name>
</gene>
<sequence length="337" mass="37635">MTHEFKKIIEAYAKVFALGKQAVLATLVEVNGSSYRKEGVRMLVLENSETIGAVSGGCVEKEVVRQAQSVFKTGQSKLISYDGRYRLGCEGTLFLFLEKLSIAEEVLFKIQQSFIRRASFILTTFYGDVSSVGGGTTIQFNDERYPISDVHQKVNLPHLYSQTLQPVFQLYIIGTEYDAVSLSRQASFLGWEVIVVNTTKTIKSTDEFTGAKKIINTLENEDEELCIDAETAVVLMNHNYAKDLLFLKKLKNSRPIYIGLLGAKKRREQLLNTLIEEDLEVSETFLELIHGPTGLDIGAVTPQEIAVSIVSEIIMMTKNKALTHLQSNTVFKLCSVT</sequence>
<dbReference type="PANTHER" id="PTHR30388:SF6">
    <property type="entry name" value="XANTHINE DEHYDROGENASE SUBUNIT A-RELATED"/>
    <property type="match status" value="1"/>
</dbReference>
<dbReference type="Pfam" id="PF13478">
    <property type="entry name" value="XdhC_C"/>
    <property type="match status" value="1"/>
</dbReference>
<dbReference type="STRING" id="1790137.AXE80_13965"/>
<dbReference type="Gene3D" id="3.40.50.720">
    <property type="entry name" value="NAD(P)-binding Rossmann-like Domain"/>
    <property type="match status" value="1"/>
</dbReference>
<evidence type="ECO:0000313" key="3">
    <source>
        <dbReference type="EMBL" id="ANW97332.1"/>
    </source>
</evidence>
<proteinExistence type="predicted"/>
<feature type="domain" description="XdhC Rossmann" evidence="2">
    <location>
        <begin position="170"/>
        <end position="313"/>
    </location>
</feature>
<dbReference type="AlphaFoldDB" id="A0A1B1Y983"/>
<protein>
    <recommendedName>
        <fullName evidence="5">XshC-Cox1-family protein</fullName>
    </recommendedName>
</protein>
<evidence type="ECO:0008006" key="5">
    <source>
        <dbReference type="Google" id="ProtNLM"/>
    </source>
</evidence>
<dbReference type="InterPro" id="IPR052698">
    <property type="entry name" value="MoCofactor_Util/Proc"/>
</dbReference>
<dbReference type="InterPro" id="IPR027051">
    <property type="entry name" value="XdhC_Rossmann_dom"/>
</dbReference>
<dbReference type="Pfam" id="PF02625">
    <property type="entry name" value="XdhC_CoxI"/>
    <property type="match status" value="1"/>
</dbReference>
<feature type="domain" description="XdhC- CoxI" evidence="1">
    <location>
        <begin position="19"/>
        <end position="82"/>
    </location>
</feature>
<accession>A0A1B1Y983</accession>
<keyword evidence="4" id="KW-1185">Reference proteome</keyword>
<dbReference type="OrthoDB" id="9773039at2"/>
<evidence type="ECO:0000259" key="2">
    <source>
        <dbReference type="Pfam" id="PF13478"/>
    </source>
</evidence>
<dbReference type="EMBL" id="CP014224">
    <property type="protein sequence ID" value="ANW97332.1"/>
    <property type="molecule type" value="Genomic_DNA"/>
</dbReference>